<keyword evidence="3" id="KW-1185">Reference proteome</keyword>
<dbReference type="RefSeq" id="WP_060385897.1">
    <property type="nucleotide sequence ID" value="NZ_LRGC01000007.1"/>
</dbReference>
<dbReference type="Gene3D" id="3.80.10.10">
    <property type="entry name" value="Ribonuclease Inhibitor"/>
    <property type="match status" value="1"/>
</dbReference>
<comment type="caution">
    <text evidence="2">The sequence shown here is derived from an EMBL/GenBank/DDBJ whole genome shotgun (WGS) entry which is preliminary data.</text>
</comment>
<dbReference type="Pfam" id="PF13004">
    <property type="entry name" value="BACON"/>
    <property type="match status" value="1"/>
</dbReference>
<dbReference type="InterPro" id="IPR052595">
    <property type="entry name" value="LRRC69/RLP"/>
</dbReference>
<dbReference type="PROSITE" id="PS51257">
    <property type="entry name" value="PROKAR_LIPOPROTEIN"/>
    <property type="match status" value="1"/>
</dbReference>
<dbReference type="AlphaFoldDB" id="A0A108T7M8"/>
<accession>A0A108T7M8</accession>
<dbReference type="STRING" id="46506.AA415_01870"/>
<evidence type="ECO:0000259" key="1">
    <source>
        <dbReference type="Pfam" id="PF13004"/>
    </source>
</evidence>
<dbReference type="CDD" id="cd14948">
    <property type="entry name" value="BACON"/>
    <property type="match status" value="1"/>
</dbReference>
<evidence type="ECO:0000313" key="3">
    <source>
        <dbReference type="Proteomes" id="UP000056419"/>
    </source>
</evidence>
<dbReference type="Proteomes" id="UP000056419">
    <property type="component" value="Unassembled WGS sequence"/>
</dbReference>
<dbReference type="InterPro" id="IPR013783">
    <property type="entry name" value="Ig-like_fold"/>
</dbReference>
<dbReference type="SUPFAM" id="SSF52058">
    <property type="entry name" value="L domain-like"/>
    <property type="match status" value="1"/>
</dbReference>
<proteinExistence type="predicted"/>
<dbReference type="Gene3D" id="2.60.40.10">
    <property type="entry name" value="Immunoglobulins"/>
    <property type="match status" value="1"/>
</dbReference>
<reference evidence="2 3" key="1">
    <citation type="journal article" date="2016" name="BMC Genomics">
        <title>Type VI secretion systems of human gut Bacteroidales segregate into three genetic architectures, two of which are contained on mobile genetic elements.</title>
        <authorList>
            <person name="Coyne M.J."/>
            <person name="Roelofs K.G."/>
            <person name="Comstock L.E."/>
        </authorList>
    </citation>
    <scope>NUCLEOTIDE SEQUENCE [LARGE SCALE GENOMIC DNA]</scope>
    <source>
        <strain evidence="2 3">CL09T03C01</strain>
    </source>
</reference>
<dbReference type="InterPro" id="IPR024361">
    <property type="entry name" value="BACON"/>
</dbReference>
<feature type="domain" description="BACON" evidence="1">
    <location>
        <begin position="57"/>
        <end position="113"/>
    </location>
</feature>
<dbReference type="EMBL" id="LRGC01000007">
    <property type="protein sequence ID" value="KWR54841.1"/>
    <property type="molecule type" value="Genomic_DNA"/>
</dbReference>
<evidence type="ECO:0000313" key="2">
    <source>
        <dbReference type="EMBL" id="KWR54841.1"/>
    </source>
</evidence>
<organism evidence="2 3">
    <name type="scientific">Bacteroides stercoris</name>
    <dbReference type="NCBI Taxonomy" id="46506"/>
    <lineage>
        <taxon>Bacteria</taxon>
        <taxon>Pseudomonadati</taxon>
        <taxon>Bacteroidota</taxon>
        <taxon>Bacteroidia</taxon>
        <taxon>Bacteroidales</taxon>
        <taxon>Bacteroidaceae</taxon>
        <taxon>Bacteroides</taxon>
    </lineage>
</organism>
<dbReference type="PATRIC" id="fig|46506.5.peg.1993"/>
<sequence>MKYVYKIMTGLALFAGLASSCKDDDASIPGGIAVDKEEITVGPEGGTERIAVNSYKNWVAGASRPWIAVSPANGSGTAECRLAIDSTLENTARTSQIRFALEGQESKLITVTQFGFGKQIIVKEPDVKIESSAVYDKRLFEAVISSNVNFLIDKEHIDYSFAEEATMTDEEKTEFGADRTGWITAPKDADLKLNLDRKARPRTVKAKFRWEMNTTPYTRIAKIRFVPQNPDEDQLVDDNGNPIEAFVLTVTQKAAPKIEDNRSGDSLAIITINEKIQSMITFDTSENMQNWSNVILWEAIDKNVPEGAVGRVRSVKFSLFDLQEGETLPKEIRYLKYLESLDIQSNFNNQIRIVSLGEEVCELKYLKSLSVSAYGMNELPENFIKLGGKADKSYRGLEELDLSSNNFPSLAAITEVVNEDNFPNLHALSLVGNRRSDSYSDLSQGNTYNGRELGLHIDINSGAEKEAFLQLLTWDKLRSLRFSYNFIEGQLPTDAEMDAALERANKPKRYQDDDFSDNKDEYKDKLVGDTCIWLKTNDNEVTFTETGGTTLQVKGQDVPRVLPKARSFSINLNFLTGPVPKWILFHPYFVEWDPMTLVFNQQENGKNSAGFKVGFNNVDDVKFNFEYYYGKEKPESAVVSGVAYPLYYHRYVESDR</sequence>
<dbReference type="InterPro" id="IPR032675">
    <property type="entry name" value="LRR_dom_sf"/>
</dbReference>
<gene>
    <name evidence="2" type="ORF">AA415_01870</name>
</gene>
<dbReference type="PANTHER" id="PTHR48057">
    <property type="entry name" value="LEUCINE-RICH REPEAT SERINE/THREONINE-PROTEIN KINASE 1"/>
    <property type="match status" value="1"/>
</dbReference>
<protein>
    <submittedName>
        <fullName evidence="2">Putative binding domain, N-terminal</fullName>
    </submittedName>
</protein>
<name>A0A108T7M8_BACSE</name>